<dbReference type="AlphaFoldDB" id="A0A1V5SJU7"/>
<gene>
    <name evidence="4" type="ORF">BWY41_01878</name>
</gene>
<dbReference type="InterPro" id="IPR050555">
    <property type="entry name" value="Bact_Solute-Bind_Prot2"/>
</dbReference>
<evidence type="ECO:0000313" key="4">
    <source>
        <dbReference type="EMBL" id="OQA54829.1"/>
    </source>
</evidence>
<dbReference type="GO" id="GO:0030246">
    <property type="term" value="F:carbohydrate binding"/>
    <property type="evidence" value="ECO:0007669"/>
    <property type="project" value="TreeGrafter"/>
</dbReference>
<dbReference type="SUPFAM" id="SSF53822">
    <property type="entry name" value="Periplasmic binding protein-like I"/>
    <property type="match status" value="1"/>
</dbReference>
<comment type="similarity">
    <text evidence="2">Belongs to the bacterial solute-binding protein 2 family.</text>
</comment>
<dbReference type="Gene3D" id="3.40.50.2300">
    <property type="match status" value="2"/>
</dbReference>
<comment type="caution">
    <text evidence="4">The sequence shown here is derived from an EMBL/GenBank/DDBJ whole genome shotgun (WGS) entry which is preliminary data.</text>
</comment>
<dbReference type="PANTHER" id="PTHR30036">
    <property type="entry name" value="D-XYLOSE-BINDING PERIPLASMIC PROTEIN"/>
    <property type="match status" value="1"/>
</dbReference>
<dbReference type="PANTHER" id="PTHR30036:SF7">
    <property type="entry name" value="ABC TRANSPORTER PERIPLASMIC-BINDING PROTEIN YPHF"/>
    <property type="match status" value="1"/>
</dbReference>
<evidence type="ECO:0000256" key="2">
    <source>
        <dbReference type="ARBA" id="ARBA00007639"/>
    </source>
</evidence>
<dbReference type="InterPro" id="IPR025997">
    <property type="entry name" value="SBP_2_dom"/>
</dbReference>
<protein>
    <recommendedName>
        <fullName evidence="3">Periplasmic binding protein domain-containing protein</fullName>
    </recommendedName>
</protein>
<reference evidence="4" key="1">
    <citation type="submission" date="2017-02" db="EMBL/GenBank/DDBJ databases">
        <title>Delving into the versatile metabolic prowess of the omnipresent phylum Bacteroidetes.</title>
        <authorList>
            <person name="Nobu M.K."/>
            <person name="Mei R."/>
            <person name="Narihiro T."/>
            <person name="Kuroda K."/>
            <person name="Liu W.-T."/>
        </authorList>
    </citation>
    <scope>NUCLEOTIDE SEQUENCE</scope>
    <source>
        <strain evidence="4">ADurb.Bin276</strain>
    </source>
</reference>
<name>A0A1V5SJU7_9BACT</name>
<evidence type="ECO:0000259" key="3">
    <source>
        <dbReference type="Pfam" id="PF13407"/>
    </source>
</evidence>
<accession>A0A1V5SJU7</accession>
<organism evidence="4">
    <name type="scientific">Candidatus Atribacter allofermentans</name>
    <dbReference type="NCBI Taxonomy" id="1852833"/>
    <lineage>
        <taxon>Bacteria</taxon>
        <taxon>Pseudomonadati</taxon>
        <taxon>Atribacterota</taxon>
        <taxon>Atribacteria</taxon>
        <taxon>Atribacterales</taxon>
        <taxon>Atribacteraceae</taxon>
        <taxon>Atribacter</taxon>
    </lineage>
</organism>
<dbReference type="GO" id="GO:0030288">
    <property type="term" value="C:outer membrane-bounded periplasmic space"/>
    <property type="evidence" value="ECO:0007669"/>
    <property type="project" value="TreeGrafter"/>
</dbReference>
<dbReference type="Pfam" id="PF13407">
    <property type="entry name" value="Peripla_BP_4"/>
    <property type="match status" value="1"/>
</dbReference>
<dbReference type="InterPro" id="IPR028082">
    <property type="entry name" value="Peripla_BP_I"/>
</dbReference>
<sequence>MKKILVLMVVLSLVLTLVGAVSAQGKHFEEIRIRFFPGGSEGDPFASVVYRGAKAAEEDFGCTVEYVFSQWQPDRMVAQFKDAIAAKPDGIAIMGHPGDDALDPLIDEAIAAGIIVTSQNTALPIAEGKYKDKGFGYVGQELYASGYSLGQKAVEKFGLKEGDRAMVWGLLSQETRGLRTKGVIDAFEEAKLVVDYIEISPEVNADAPLGTPIVSGYLSSHPDCKIIVTDHGGLTATLETYLKGAGKGPDDVIGIGFDLTAATVEAIRNGFCDLILDQQPYLQGYLPILQICLTKKYGFSGLHIDTGSGFIDAGNVEAVAKLAEEGIR</sequence>
<dbReference type="CDD" id="cd19966">
    <property type="entry name" value="PBP1_ABC_sugar_binding-like"/>
    <property type="match status" value="1"/>
</dbReference>
<proteinExistence type="inferred from homology"/>
<feature type="domain" description="Periplasmic binding protein" evidence="3">
    <location>
        <begin position="41"/>
        <end position="288"/>
    </location>
</feature>
<dbReference type="Proteomes" id="UP000485569">
    <property type="component" value="Unassembled WGS sequence"/>
</dbReference>
<comment type="subcellular location">
    <subcellularLocation>
        <location evidence="1">Cell envelope</location>
    </subcellularLocation>
</comment>
<dbReference type="EMBL" id="MWBQ01000194">
    <property type="protein sequence ID" value="OQA54829.1"/>
    <property type="molecule type" value="Genomic_DNA"/>
</dbReference>
<evidence type="ECO:0000256" key="1">
    <source>
        <dbReference type="ARBA" id="ARBA00004196"/>
    </source>
</evidence>